<dbReference type="Pfam" id="PF03466">
    <property type="entry name" value="LysR_substrate"/>
    <property type="match status" value="1"/>
</dbReference>
<gene>
    <name evidence="7" type="ORF">SAMN04488045_2713</name>
</gene>
<dbReference type="OrthoDB" id="8479357at2"/>
<evidence type="ECO:0000256" key="5">
    <source>
        <dbReference type="ARBA" id="ARBA00023163"/>
    </source>
</evidence>
<proteinExistence type="inferred from homology"/>
<name>A0A1H5ZZT9_9RHOB</name>
<evidence type="ECO:0000313" key="7">
    <source>
        <dbReference type="EMBL" id="SEG41217.1"/>
    </source>
</evidence>
<sequence>MNLRQLRYFLAITDRGSITSAAEVLGVAQPALSLHLKNMEAELGTKLLERHAAGVTPTEAGRLLASRARSILDDVARMTDDIRTLEAAPTGTVRIGLPGTIAELVALPLIEAVHAQYPGVTLNILEGMSGFVSDWLTEGRVDIGVLYSAPNGSDVTSQPLLDEELVLILAADVDSPTEISLSDLDAMKMVLPSPAHGLRALIDLALGEIGVTPQIAVEIDAYASIKSLVSSGYGASILPYHAVARDVSHGRLKAVHVTTPGLWRRVHLVAQSNRPATRAQTAVRDVLHSVIQKLLEDGHWTGARPAG</sequence>
<dbReference type="SUPFAM" id="SSF46785">
    <property type="entry name" value="Winged helix' DNA-binding domain"/>
    <property type="match status" value="1"/>
</dbReference>
<organism evidence="7 8">
    <name type="scientific">Thalassococcus halodurans</name>
    <dbReference type="NCBI Taxonomy" id="373675"/>
    <lineage>
        <taxon>Bacteria</taxon>
        <taxon>Pseudomonadati</taxon>
        <taxon>Pseudomonadota</taxon>
        <taxon>Alphaproteobacteria</taxon>
        <taxon>Rhodobacterales</taxon>
        <taxon>Roseobacteraceae</taxon>
        <taxon>Thalassococcus</taxon>
    </lineage>
</organism>
<protein>
    <submittedName>
        <fullName evidence="7">LysR family transcriptional regulator, nitrogen assimilation regulatory protein</fullName>
    </submittedName>
</protein>
<dbReference type="GO" id="GO:2000142">
    <property type="term" value="P:regulation of DNA-templated transcription initiation"/>
    <property type="evidence" value="ECO:0007669"/>
    <property type="project" value="TreeGrafter"/>
</dbReference>
<evidence type="ECO:0000256" key="1">
    <source>
        <dbReference type="ARBA" id="ARBA00009437"/>
    </source>
</evidence>
<dbReference type="PRINTS" id="PR00039">
    <property type="entry name" value="HTHLYSR"/>
</dbReference>
<dbReference type="PANTHER" id="PTHR30293:SF0">
    <property type="entry name" value="NITROGEN ASSIMILATION REGULATORY PROTEIN NAC"/>
    <property type="match status" value="1"/>
</dbReference>
<dbReference type="FunFam" id="1.10.10.10:FF:000001">
    <property type="entry name" value="LysR family transcriptional regulator"/>
    <property type="match status" value="1"/>
</dbReference>
<dbReference type="Pfam" id="PF00126">
    <property type="entry name" value="HTH_1"/>
    <property type="match status" value="1"/>
</dbReference>
<dbReference type="InterPro" id="IPR036388">
    <property type="entry name" value="WH-like_DNA-bd_sf"/>
</dbReference>
<dbReference type="InterPro" id="IPR000847">
    <property type="entry name" value="LysR_HTH_N"/>
</dbReference>
<accession>A0A1H5ZZT9</accession>
<keyword evidence="4" id="KW-0010">Activator</keyword>
<evidence type="ECO:0000256" key="2">
    <source>
        <dbReference type="ARBA" id="ARBA00023015"/>
    </source>
</evidence>
<dbReference type="InterPro" id="IPR005119">
    <property type="entry name" value="LysR_subst-bd"/>
</dbReference>
<dbReference type="CDD" id="cd08433">
    <property type="entry name" value="PBP2_Nac"/>
    <property type="match status" value="1"/>
</dbReference>
<dbReference type="GO" id="GO:0003700">
    <property type="term" value="F:DNA-binding transcription factor activity"/>
    <property type="evidence" value="ECO:0007669"/>
    <property type="project" value="InterPro"/>
</dbReference>
<evidence type="ECO:0000256" key="4">
    <source>
        <dbReference type="ARBA" id="ARBA00023159"/>
    </source>
</evidence>
<evidence type="ECO:0000256" key="3">
    <source>
        <dbReference type="ARBA" id="ARBA00023125"/>
    </source>
</evidence>
<keyword evidence="5" id="KW-0804">Transcription</keyword>
<keyword evidence="8" id="KW-1185">Reference proteome</keyword>
<dbReference type="Proteomes" id="UP000236752">
    <property type="component" value="Unassembled WGS sequence"/>
</dbReference>
<dbReference type="Gene3D" id="3.40.190.290">
    <property type="match status" value="1"/>
</dbReference>
<dbReference type="SUPFAM" id="SSF53850">
    <property type="entry name" value="Periplasmic binding protein-like II"/>
    <property type="match status" value="1"/>
</dbReference>
<dbReference type="InterPro" id="IPR036390">
    <property type="entry name" value="WH_DNA-bd_sf"/>
</dbReference>
<dbReference type="GO" id="GO:0003677">
    <property type="term" value="F:DNA binding"/>
    <property type="evidence" value="ECO:0007669"/>
    <property type="project" value="UniProtKB-KW"/>
</dbReference>
<dbReference type="AlphaFoldDB" id="A0A1H5ZZT9"/>
<dbReference type="EMBL" id="FNUZ01000004">
    <property type="protein sequence ID" value="SEG41217.1"/>
    <property type="molecule type" value="Genomic_DNA"/>
</dbReference>
<reference evidence="7 8" key="1">
    <citation type="submission" date="2016-10" db="EMBL/GenBank/DDBJ databases">
        <authorList>
            <person name="de Groot N.N."/>
        </authorList>
    </citation>
    <scope>NUCLEOTIDE SEQUENCE [LARGE SCALE GENOMIC DNA]</scope>
    <source>
        <strain evidence="7 8">DSM 26915</strain>
    </source>
</reference>
<keyword evidence="3" id="KW-0238">DNA-binding</keyword>
<feature type="domain" description="HTH lysR-type" evidence="6">
    <location>
        <begin position="1"/>
        <end position="58"/>
    </location>
</feature>
<dbReference type="PANTHER" id="PTHR30293">
    <property type="entry name" value="TRANSCRIPTIONAL REGULATORY PROTEIN NAC-RELATED"/>
    <property type="match status" value="1"/>
</dbReference>
<evidence type="ECO:0000313" key="8">
    <source>
        <dbReference type="Proteomes" id="UP000236752"/>
    </source>
</evidence>
<keyword evidence="2" id="KW-0805">Transcription regulation</keyword>
<comment type="similarity">
    <text evidence="1">Belongs to the LysR transcriptional regulatory family.</text>
</comment>
<dbReference type="RefSeq" id="WP_160006883.1">
    <property type="nucleotide sequence ID" value="NZ_FNUZ01000004.1"/>
</dbReference>
<evidence type="ECO:0000259" key="6">
    <source>
        <dbReference type="PROSITE" id="PS50931"/>
    </source>
</evidence>
<dbReference type="Gene3D" id="1.10.10.10">
    <property type="entry name" value="Winged helix-like DNA-binding domain superfamily/Winged helix DNA-binding domain"/>
    <property type="match status" value="1"/>
</dbReference>
<dbReference type="PROSITE" id="PS50931">
    <property type="entry name" value="HTH_LYSR"/>
    <property type="match status" value="1"/>
</dbReference>